<dbReference type="Pfam" id="PF03279">
    <property type="entry name" value="Lip_A_acyltrans"/>
    <property type="match status" value="1"/>
</dbReference>
<dbReference type="EMBL" id="SNZP01000008">
    <property type="protein sequence ID" value="TDR78392.1"/>
    <property type="molecule type" value="Genomic_DNA"/>
</dbReference>
<keyword evidence="5" id="KW-0472">Membrane</keyword>
<evidence type="ECO:0000256" key="3">
    <source>
        <dbReference type="ARBA" id="ARBA00022519"/>
    </source>
</evidence>
<dbReference type="Proteomes" id="UP000295611">
    <property type="component" value="Unassembled WGS sequence"/>
</dbReference>
<keyword evidence="3" id="KW-0997">Cell inner membrane</keyword>
<dbReference type="InterPro" id="IPR004960">
    <property type="entry name" value="LipA_acyltrans"/>
</dbReference>
<dbReference type="GO" id="GO:0005886">
    <property type="term" value="C:plasma membrane"/>
    <property type="evidence" value="ECO:0007669"/>
    <property type="project" value="UniProtKB-SubCell"/>
</dbReference>
<comment type="caution">
    <text evidence="7">The sequence shown here is derived from an EMBL/GenBank/DDBJ whole genome shotgun (WGS) entry which is preliminary data.</text>
</comment>
<name>A0A4R7B3L0_9NEIS</name>
<evidence type="ECO:0000256" key="2">
    <source>
        <dbReference type="ARBA" id="ARBA00022475"/>
    </source>
</evidence>
<sequence>MKILFALLWLIRLLPMPLIGALAWGLGNIAWALAADRRRVGLINLRRCFPEMTDAERHRLLRRNFRYMMRLMLEYGVVWWSSAKRLDRLVTIKNLHYVTDLRNQGRDVILFYPHFVGFEMCVFALNQHLPLVSVYSAQKNDTLDAQIYRGRQRYNNAYIVSRQEGLRPIIKAMRKDHAPFLYLPDQDYGARDSIFVKFFGIDTATITGLSRISQLARAAVVPAIARRVGNRCELEFYPPWDDFPSDDVVADTQRMNSFLEERIREQPDQYFWLHKRFKTRPQGEESFY</sequence>
<protein>
    <submittedName>
        <fullName evidence="7">KDO2-lipid IV(A) lauroyltransferase</fullName>
    </submittedName>
</protein>
<keyword evidence="6" id="KW-0012">Acyltransferase</keyword>
<keyword evidence="8" id="KW-1185">Reference proteome</keyword>
<evidence type="ECO:0000256" key="6">
    <source>
        <dbReference type="ARBA" id="ARBA00023315"/>
    </source>
</evidence>
<dbReference type="GO" id="GO:0009247">
    <property type="term" value="P:glycolipid biosynthetic process"/>
    <property type="evidence" value="ECO:0007669"/>
    <property type="project" value="UniProtKB-ARBA"/>
</dbReference>
<organism evidence="7 8">
    <name type="scientific">Paludibacterium purpuratum</name>
    <dbReference type="NCBI Taxonomy" id="1144873"/>
    <lineage>
        <taxon>Bacteria</taxon>
        <taxon>Pseudomonadati</taxon>
        <taxon>Pseudomonadota</taxon>
        <taxon>Betaproteobacteria</taxon>
        <taxon>Neisseriales</taxon>
        <taxon>Chromobacteriaceae</taxon>
        <taxon>Paludibacterium</taxon>
    </lineage>
</organism>
<proteinExistence type="predicted"/>
<dbReference type="AlphaFoldDB" id="A0A4R7B3L0"/>
<dbReference type="CDD" id="cd07984">
    <property type="entry name" value="LPLAT_LABLAT-like"/>
    <property type="match status" value="1"/>
</dbReference>
<dbReference type="GO" id="GO:0016746">
    <property type="term" value="F:acyltransferase activity"/>
    <property type="evidence" value="ECO:0007669"/>
    <property type="project" value="UniProtKB-KW"/>
</dbReference>
<evidence type="ECO:0000256" key="1">
    <source>
        <dbReference type="ARBA" id="ARBA00004533"/>
    </source>
</evidence>
<comment type="subcellular location">
    <subcellularLocation>
        <location evidence="1">Cell inner membrane</location>
    </subcellularLocation>
</comment>
<evidence type="ECO:0000256" key="5">
    <source>
        <dbReference type="ARBA" id="ARBA00023136"/>
    </source>
</evidence>
<keyword evidence="2" id="KW-1003">Cell membrane</keyword>
<dbReference type="RefSeq" id="WP_133681154.1">
    <property type="nucleotide sequence ID" value="NZ_SNZP01000008.1"/>
</dbReference>
<dbReference type="PANTHER" id="PTHR30606">
    <property type="entry name" value="LIPID A BIOSYNTHESIS LAUROYL ACYLTRANSFERASE"/>
    <property type="match status" value="1"/>
</dbReference>
<keyword evidence="4 7" id="KW-0808">Transferase</keyword>
<evidence type="ECO:0000313" key="8">
    <source>
        <dbReference type="Proteomes" id="UP000295611"/>
    </source>
</evidence>
<dbReference type="OrthoDB" id="9803456at2"/>
<evidence type="ECO:0000313" key="7">
    <source>
        <dbReference type="EMBL" id="TDR78392.1"/>
    </source>
</evidence>
<reference evidence="7 8" key="1">
    <citation type="submission" date="2019-03" db="EMBL/GenBank/DDBJ databases">
        <title>Genomic Encyclopedia of Type Strains, Phase III (KMG-III): the genomes of soil and plant-associated and newly described type strains.</title>
        <authorList>
            <person name="Whitman W."/>
        </authorList>
    </citation>
    <scope>NUCLEOTIDE SEQUENCE [LARGE SCALE GENOMIC DNA]</scope>
    <source>
        <strain evidence="7 8">CECT 8976</strain>
    </source>
</reference>
<dbReference type="PANTHER" id="PTHR30606:SF9">
    <property type="entry name" value="LIPID A BIOSYNTHESIS LAUROYLTRANSFERASE"/>
    <property type="match status" value="1"/>
</dbReference>
<dbReference type="PIRSF" id="PIRSF026649">
    <property type="entry name" value="MsbB"/>
    <property type="match status" value="1"/>
</dbReference>
<evidence type="ECO:0000256" key="4">
    <source>
        <dbReference type="ARBA" id="ARBA00022679"/>
    </source>
</evidence>
<gene>
    <name evidence="7" type="ORF">DFP86_108110</name>
</gene>
<accession>A0A4R7B3L0</accession>
<dbReference type="NCBIfam" id="NF006432">
    <property type="entry name" value="PRK08706.1"/>
    <property type="match status" value="1"/>
</dbReference>